<accession>A0A7X3JZV2</accession>
<dbReference type="EMBL" id="RHLK01000007">
    <property type="protein sequence ID" value="MVP00564.1"/>
    <property type="molecule type" value="Genomic_DNA"/>
</dbReference>
<gene>
    <name evidence="3" type="ORF">EDM21_13700</name>
</gene>
<protein>
    <recommendedName>
        <fullName evidence="2">SLH domain-containing protein</fullName>
    </recommendedName>
</protein>
<feature type="domain" description="SLH" evidence="2">
    <location>
        <begin position="26"/>
        <end position="89"/>
    </location>
</feature>
<dbReference type="InterPro" id="IPR025748">
    <property type="entry name" value="PrcB_C_dom"/>
</dbReference>
<evidence type="ECO:0000256" key="1">
    <source>
        <dbReference type="SAM" id="SignalP"/>
    </source>
</evidence>
<dbReference type="PROSITE" id="PS51272">
    <property type="entry name" value="SLH"/>
    <property type="match status" value="2"/>
</dbReference>
<dbReference type="AlphaFoldDB" id="A0A7X3JZV2"/>
<sequence>MKVEVNIMKKLTTTLLAAMLVFSLGSSALAFSDIKGKPEEKAILSLKEKGIVDGIDAQRFAPNATMTAAQGIQLIVKALELDTGKVRFIRAPKASDSFPKAKDDVWYSESFIIAGVNNLPVDREIDPQQIITKEQFAEWLYAAVEKTGPYPVIQMFQLIGDEDQITPGSMNAIQVLLLTKIAKLDEKGNFQPKKPINRYEAAVLAYNAMEFVAKHKADAGAPAAPQPAEDIKISVTKDSEEFNKVTLSRGLMPNPGYGISIDRVDYVSADEAVVYYTLRAPDPTKMYPAVMTEVEASTTVKAGYKVTAAASK</sequence>
<keyword evidence="1" id="KW-0732">Signal</keyword>
<feature type="signal peptide" evidence="1">
    <location>
        <begin position="1"/>
        <end position="30"/>
    </location>
</feature>
<dbReference type="Pfam" id="PF00395">
    <property type="entry name" value="SLH"/>
    <property type="match status" value="2"/>
</dbReference>
<comment type="caution">
    <text evidence="3">The sequence shown here is derived from an EMBL/GenBank/DDBJ whole genome shotgun (WGS) entry which is preliminary data.</text>
</comment>
<organism evidence="3 4">
    <name type="scientific">Paenibacillus lutrae</name>
    <dbReference type="NCBI Taxonomy" id="2078573"/>
    <lineage>
        <taxon>Bacteria</taxon>
        <taxon>Bacillati</taxon>
        <taxon>Bacillota</taxon>
        <taxon>Bacilli</taxon>
        <taxon>Bacillales</taxon>
        <taxon>Paenibacillaceae</taxon>
        <taxon>Paenibacillus</taxon>
    </lineage>
</organism>
<feature type="chain" id="PRO_5030735916" description="SLH domain-containing protein" evidence="1">
    <location>
        <begin position="31"/>
        <end position="312"/>
    </location>
</feature>
<dbReference type="InterPro" id="IPR001119">
    <property type="entry name" value="SLH_dom"/>
</dbReference>
<feature type="domain" description="SLH" evidence="2">
    <location>
        <begin position="156"/>
        <end position="219"/>
    </location>
</feature>
<name>A0A7X3JZV2_9BACL</name>
<evidence type="ECO:0000313" key="4">
    <source>
        <dbReference type="Proteomes" id="UP000490800"/>
    </source>
</evidence>
<dbReference type="OrthoDB" id="1738667at2"/>
<dbReference type="Pfam" id="PF14343">
    <property type="entry name" value="PrcB_C"/>
    <property type="match status" value="1"/>
</dbReference>
<evidence type="ECO:0000259" key="2">
    <source>
        <dbReference type="PROSITE" id="PS51272"/>
    </source>
</evidence>
<keyword evidence="4" id="KW-1185">Reference proteome</keyword>
<reference evidence="3 4" key="1">
    <citation type="journal article" date="2019" name="Microorganisms">
        <title>Paenibacillus lutrae sp. nov., A Chitinolytic Species Isolated from A River Otter in Castril Natural Park, Granada, Spain.</title>
        <authorList>
            <person name="Rodriguez M."/>
            <person name="Reina J.C."/>
            <person name="Bejar V."/>
            <person name="Llamas I."/>
        </authorList>
    </citation>
    <scope>NUCLEOTIDE SEQUENCE [LARGE SCALE GENOMIC DNA]</scope>
    <source>
        <strain evidence="3 4">N10</strain>
    </source>
</reference>
<dbReference type="Proteomes" id="UP000490800">
    <property type="component" value="Unassembled WGS sequence"/>
</dbReference>
<evidence type="ECO:0000313" key="3">
    <source>
        <dbReference type="EMBL" id="MVP00564.1"/>
    </source>
</evidence>
<proteinExistence type="predicted"/>